<reference evidence="3" key="1">
    <citation type="submission" date="2013-09" db="EMBL/GenBank/DDBJ databases">
        <title>Corchorus olitorius genome sequencing.</title>
        <authorList>
            <person name="Alam M."/>
            <person name="Haque M.S."/>
            <person name="Islam M.S."/>
            <person name="Emdad E.M."/>
            <person name="Islam M.M."/>
            <person name="Ahmed B."/>
            <person name="Halim A."/>
            <person name="Hossen Q.M.M."/>
            <person name="Hossain M.Z."/>
            <person name="Ahmed R."/>
            <person name="Khan M.M."/>
            <person name="Islam R."/>
            <person name="Rashid M.M."/>
            <person name="Khan S.A."/>
            <person name="Rahman M.S."/>
            <person name="Alam M."/>
            <person name="Yahiya A.S."/>
            <person name="Khan M.S."/>
            <person name="Azam M.S."/>
            <person name="Haque T."/>
            <person name="Lashkar M.Z.H."/>
            <person name="Akhand A.I."/>
            <person name="Morshed G."/>
            <person name="Roy S."/>
            <person name="Uddin K.S."/>
            <person name="Rabeya T."/>
            <person name="Hossain A.S."/>
            <person name="Chowdhury A."/>
            <person name="Snigdha A.R."/>
            <person name="Mortoza M.S."/>
            <person name="Matin S.A."/>
            <person name="Hoque S.M.E."/>
            <person name="Islam M.K."/>
            <person name="Roy D.K."/>
            <person name="Haider R."/>
            <person name="Moosa M.M."/>
            <person name="Elias S.M."/>
            <person name="Hasan A.M."/>
            <person name="Jahan S."/>
            <person name="Shafiuddin M."/>
            <person name="Mahmood N."/>
            <person name="Shommy N.S."/>
        </authorList>
    </citation>
    <scope>NUCLEOTIDE SEQUENCE [LARGE SCALE GENOMIC DNA]</scope>
    <source>
        <strain evidence="3">cv. O-4</strain>
    </source>
</reference>
<sequence length="99" mass="11177">MANPKQVIAATPLHQAMEYETTVNGGAPVKEDHQRRHFECTSHGRSQEVKAATLLHKAMEYETAHDGGAPRRKDRQHRRAFFCDVIFGIYKQNTVCPAS</sequence>
<comment type="caution">
    <text evidence="2">The sequence shown here is derived from an EMBL/GenBank/DDBJ whole genome shotgun (WGS) entry which is preliminary data.</text>
</comment>
<organism evidence="2 3">
    <name type="scientific">Corchorus olitorius</name>
    <dbReference type="NCBI Taxonomy" id="93759"/>
    <lineage>
        <taxon>Eukaryota</taxon>
        <taxon>Viridiplantae</taxon>
        <taxon>Streptophyta</taxon>
        <taxon>Embryophyta</taxon>
        <taxon>Tracheophyta</taxon>
        <taxon>Spermatophyta</taxon>
        <taxon>Magnoliopsida</taxon>
        <taxon>eudicotyledons</taxon>
        <taxon>Gunneridae</taxon>
        <taxon>Pentapetalae</taxon>
        <taxon>rosids</taxon>
        <taxon>malvids</taxon>
        <taxon>Malvales</taxon>
        <taxon>Malvaceae</taxon>
        <taxon>Grewioideae</taxon>
        <taxon>Apeibeae</taxon>
        <taxon>Corchorus</taxon>
    </lineage>
</organism>
<feature type="region of interest" description="Disordered" evidence="1">
    <location>
        <begin position="26"/>
        <end position="45"/>
    </location>
</feature>
<dbReference type="Proteomes" id="UP000187203">
    <property type="component" value="Unassembled WGS sequence"/>
</dbReference>
<evidence type="ECO:0000313" key="2">
    <source>
        <dbReference type="EMBL" id="OMO64726.1"/>
    </source>
</evidence>
<dbReference type="EMBL" id="AWUE01020882">
    <property type="protein sequence ID" value="OMO64726.1"/>
    <property type="molecule type" value="Genomic_DNA"/>
</dbReference>
<proteinExistence type="predicted"/>
<evidence type="ECO:0000256" key="1">
    <source>
        <dbReference type="SAM" id="MobiDB-lite"/>
    </source>
</evidence>
<protein>
    <submittedName>
        <fullName evidence="2">Uncharacterized protein</fullName>
    </submittedName>
</protein>
<accession>A0A1R3H3A9</accession>
<gene>
    <name evidence="2" type="ORF">COLO4_31912</name>
</gene>
<evidence type="ECO:0000313" key="3">
    <source>
        <dbReference type="Proteomes" id="UP000187203"/>
    </source>
</evidence>
<dbReference type="OrthoDB" id="1750032at2759"/>
<name>A0A1R3H3A9_9ROSI</name>
<feature type="compositionally biased region" description="Basic and acidic residues" evidence="1">
    <location>
        <begin position="29"/>
        <end position="45"/>
    </location>
</feature>
<dbReference type="AlphaFoldDB" id="A0A1R3H3A9"/>
<keyword evidence="3" id="KW-1185">Reference proteome</keyword>